<comment type="catalytic activity">
    <reaction evidence="1 8">
        <text>D-fructose 6-phosphate + L-glutamine = D-glucosamine 6-phosphate + L-glutamate</text>
        <dbReference type="Rhea" id="RHEA:13237"/>
        <dbReference type="ChEBI" id="CHEBI:29985"/>
        <dbReference type="ChEBI" id="CHEBI:58359"/>
        <dbReference type="ChEBI" id="CHEBI:58725"/>
        <dbReference type="ChEBI" id="CHEBI:61527"/>
        <dbReference type="EC" id="2.6.1.16"/>
    </reaction>
</comment>
<dbReference type="CDD" id="cd05009">
    <property type="entry name" value="SIS_GlmS_GlmD_2"/>
    <property type="match status" value="1"/>
</dbReference>
<feature type="initiator methionine" description="Removed" evidence="8">
    <location>
        <position position="1"/>
    </location>
</feature>
<feature type="active site" description="Nucleophile; for GATase activity" evidence="8">
    <location>
        <position position="2"/>
    </location>
</feature>
<dbReference type="GO" id="GO:0004360">
    <property type="term" value="F:glutamine-fructose-6-phosphate transaminase (isomerizing) activity"/>
    <property type="evidence" value="ECO:0007669"/>
    <property type="project" value="UniProtKB-EC"/>
</dbReference>
<dbReference type="CDD" id="cd05008">
    <property type="entry name" value="SIS_GlmS_GlmD_1"/>
    <property type="match status" value="1"/>
</dbReference>
<feature type="domain" description="SIS" evidence="10">
    <location>
        <begin position="461"/>
        <end position="602"/>
    </location>
</feature>
<feature type="domain" description="SIS" evidence="10">
    <location>
        <begin position="289"/>
        <end position="428"/>
    </location>
</feature>
<dbReference type="PROSITE" id="PS51278">
    <property type="entry name" value="GATASE_TYPE_2"/>
    <property type="match status" value="1"/>
</dbReference>
<evidence type="ECO:0000256" key="3">
    <source>
        <dbReference type="ARBA" id="ARBA00016090"/>
    </source>
</evidence>
<evidence type="ECO:0000259" key="10">
    <source>
        <dbReference type="PROSITE" id="PS51464"/>
    </source>
</evidence>
<comment type="subcellular location">
    <subcellularLocation>
        <location evidence="8">Cytoplasm</location>
    </subcellularLocation>
</comment>
<dbReference type="CDD" id="cd00714">
    <property type="entry name" value="GFAT"/>
    <property type="match status" value="1"/>
</dbReference>
<organism evidence="11 12">
    <name type="scientific">Niabella pedocola</name>
    <dbReference type="NCBI Taxonomy" id="1752077"/>
    <lineage>
        <taxon>Bacteria</taxon>
        <taxon>Pseudomonadati</taxon>
        <taxon>Bacteroidota</taxon>
        <taxon>Chitinophagia</taxon>
        <taxon>Chitinophagales</taxon>
        <taxon>Chitinophagaceae</taxon>
        <taxon>Niabella</taxon>
    </lineage>
</organism>
<keyword evidence="8" id="KW-0963">Cytoplasm</keyword>
<proteinExistence type="inferred from homology"/>
<keyword evidence="7" id="KW-0315">Glutamine amidotransferase</keyword>
<name>A0ABS8PKA5_9BACT</name>
<dbReference type="InterPro" id="IPR017932">
    <property type="entry name" value="GATase_2_dom"/>
</dbReference>
<dbReference type="InterPro" id="IPR005855">
    <property type="entry name" value="GFAT"/>
</dbReference>
<dbReference type="RefSeq" id="WP_231002435.1">
    <property type="nucleotide sequence ID" value="NZ_JAJNEC010000003.1"/>
</dbReference>
<evidence type="ECO:0000256" key="6">
    <source>
        <dbReference type="ARBA" id="ARBA00022737"/>
    </source>
</evidence>
<evidence type="ECO:0000256" key="8">
    <source>
        <dbReference type="HAMAP-Rule" id="MF_00164"/>
    </source>
</evidence>
<keyword evidence="5 8" id="KW-0808">Transferase</keyword>
<feature type="active site" description="For Fru-6P isomerization activity" evidence="8">
    <location>
        <position position="607"/>
    </location>
</feature>
<dbReference type="NCBIfam" id="NF001484">
    <property type="entry name" value="PRK00331.1"/>
    <property type="match status" value="1"/>
</dbReference>
<dbReference type="PANTHER" id="PTHR10937:SF0">
    <property type="entry name" value="GLUTAMINE--FRUCTOSE-6-PHOSPHATE TRANSAMINASE (ISOMERIZING)"/>
    <property type="match status" value="1"/>
</dbReference>
<feature type="domain" description="Glutamine amidotransferase type-2" evidence="9">
    <location>
        <begin position="2"/>
        <end position="220"/>
    </location>
</feature>
<evidence type="ECO:0000256" key="7">
    <source>
        <dbReference type="ARBA" id="ARBA00022962"/>
    </source>
</evidence>
<dbReference type="InterPro" id="IPR001347">
    <property type="entry name" value="SIS_dom"/>
</dbReference>
<evidence type="ECO:0000259" key="9">
    <source>
        <dbReference type="PROSITE" id="PS51278"/>
    </source>
</evidence>
<accession>A0ABS8PKA5</accession>
<evidence type="ECO:0000256" key="4">
    <source>
        <dbReference type="ARBA" id="ARBA00022576"/>
    </source>
</evidence>
<dbReference type="Gene3D" id="3.60.20.10">
    <property type="entry name" value="Glutamine Phosphoribosylpyrophosphate, subunit 1, domain 1"/>
    <property type="match status" value="1"/>
</dbReference>
<comment type="function">
    <text evidence="8">Catalyzes the first step in hexosamine metabolism, converting fructose-6P into glucosamine-6P using glutamine as a nitrogen source.</text>
</comment>
<dbReference type="Proteomes" id="UP001199816">
    <property type="component" value="Unassembled WGS sequence"/>
</dbReference>
<dbReference type="InterPro" id="IPR047084">
    <property type="entry name" value="GFAT_N"/>
</dbReference>
<reference evidence="11 12" key="1">
    <citation type="submission" date="2021-11" db="EMBL/GenBank/DDBJ databases">
        <title>Genomic of Niabella pedocola.</title>
        <authorList>
            <person name="Wu T."/>
        </authorList>
    </citation>
    <scope>NUCLEOTIDE SEQUENCE [LARGE SCALE GENOMIC DNA]</scope>
    <source>
        <strain evidence="11 12">JCM 31011</strain>
    </source>
</reference>
<dbReference type="EC" id="2.6.1.16" evidence="2 8"/>
<evidence type="ECO:0000313" key="11">
    <source>
        <dbReference type="EMBL" id="MCD2421530.1"/>
    </source>
</evidence>
<dbReference type="Gene3D" id="3.40.50.10490">
    <property type="entry name" value="Glucose-6-phosphate isomerase like protein, domain 1"/>
    <property type="match status" value="2"/>
</dbReference>
<evidence type="ECO:0000313" key="12">
    <source>
        <dbReference type="Proteomes" id="UP001199816"/>
    </source>
</evidence>
<dbReference type="PROSITE" id="PS51464">
    <property type="entry name" value="SIS"/>
    <property type="match status" value="2"/>
</dbReference>
<dbReference type="Pfam" id="PF01380">
    <property type="entry name" value="SIS"/>
    <property type="match status" value="2"/>
</dbReference>
<comment type="caution">
    <text evidence="11">The sequence shown here is derived from an EMBL/GenBank/DDBJ whole genome shotgun (WGS) entry which is preliminary data.</text>
</comment>
<dbReference type="InterPro" id="IPR046348">
    <property type="entry name" value="SIS_dom_sf"/>
</dbReference>
<dbReference type="InterPro" id="IPR035490">
    <property type="entry name" value="GlmS/FrlB_SIS"/>
</dbReference>
<comment type="subunit">
    <text evidence="8">Homodimer.</text>
</comment>
<keyword evidence="6" id="KW-0677">Repeat</keyword>
<dbReference type="InterPro" id="IPR029055">
    <property type="entry name" value="Ntn_hydrolases_N"/>
</dbReference>
<dbReference type="SUPFAM" id="SSF53697">
    <property type="entry name" value="SIS domain"/>
    <property type="match status" value="1"/>
</dbReference>
<protein>
    <recommendedName>
        <fullName evidence="3 8">Glutamine--fructose-6-phosphate aminotransferase [isomerizing]</fullName>
        <ecNumber evidence="2 8">2.6.1.16</ecNumber>
    </recommendedName>
    <alternativeName>
        <fullName evidence="8">D-fructose-6-phosphate amidotransferase</fullName>
    </alternativeName>
    <alternativeName>
        <fullName evidence="8">GFAT</fullName>
    </alternativeName>
    <alternativeName>
        <fullName evidence="8">Glucosamine-6-phosphate synthase</fullName>
    </alternativeName>
    <alternativeName>
        <fullName evidence="8">Hexosephosphate aminotransferase</fullName>
    </alternativeName>
    <alternativeName>
        <fullName evidence="8">L-glutamine--D-fructose-6-phosphate amidotransferase</fullName>
    </alternativeName>
</protein>
<dbReference type="SUPFAM" id="SSF56235">
    <property type="entry name" value="N-terminal nucleophile aminohydrolases (Ntn hydrolases)"/>
    <property type="match status" value="1"/>
</dbReference>
<dbReference type="HAMAP" id="MF_00164">
    <property type="entry name" value="GlmS"/>
    <property type="match status" value="1"/>
</dbReference>
<gene>
    <name evidence="8 11" type="primary">glmS</name>
    <name evidence="11" type="ORF">LQ567_02070</name>
</gene>
<dbReference type="Pfam" id="PF13522">
    <property type="entry name" value="GATase_6"/>
    <property type="match status" value="1"/>
</dbReference>
<dbReference type="NCBIfam" id="TIGR01135">
    <property type="entry name" value="glmS"/>
    <property type="match status" value="1"/>
</dbReference>
<dbReference type="EMBL" id="JAJNEC010000003">
    <property type="protein sequence ID" value="MCD2421530.1"/>
    <property type="molecule type" value="Genomic_DNA"/>
</dbReference>
<sequence>MCGIVGYTGTRDAYPVIVKGLKRLEYRGYDSAGVALLHKDQLKIYKKKGKVADMEEAIGTKNVEGTTGIGHTRWATHGEPSDKNAHPHLSKSGTIAMIHNGIIENYAQLKNELLKKGYEFSSDTDTEVLLNFIDEIRQQNDCTLEEAVRIALKRVTGAYVILLIETANPDTIIAARKGSPLVIGVGKNEHFLGSDASPMLEYTKEVVYINDYELAIVRPDQLILKNLGNESITPYVQKLDLELAAIEKGGFDHFMLKEIFEQPQTIFDCMRGRLNAVNGTITMAGIQQYAEQIINANRIIIIACGTSWHAGLVAEYIFEELCRINVEVEYASEFRYRNPIINKGDVILAVSQSGETADTLVAIEKAKEKGAIILGVVNVVGSSIARISHGGAYTHAGPEIGVASTKAFTAQLVVLTMIALKIAYIKGSIDENRYKKLLLELDAIPEKVAWILNHHEQIKTIAQKYKDARDFLYLGRGYNFPVALEGALKLKEISYIHAEGYPAAEMKHGPIALVDEQLPVVFIASRDAFHEKIISNMQEIKARKGKVIGIITEGDETSKALCDDFISIPEADEIVAPMLAVVPLQLLSYYIGVAKDCNVDQPRNLAKSVTVE</sequence>
<keyword evidence="4 8" id="KW-0032">Aminotransferase</keyword>
<keyword evidence="12" id="KW-1185">Reference proteome</keyword>
<evidence type="ECO:0000256" key="1">
    <source>
        <dbReference type="ARBA" id="ARBA00001031"/>
    </source>
</evidence>
<dbReference type="PANTHER" id="PTHR10937">
    <property type="entry name" value="GLUCOSAMINE--FRUCTOSE-6-PHOSPHATE AMINOTRANSFERASE, ISOMERIZING"/>
    <property type="match status" value="1"/>
</dbReference>
<evidence type="ECO:0000256" key="5">
    <source>
        <dbReference type="ARBA" id="ARBA00022679"/>
    </source>
</evidence>
<dbReference type="InterPro" id="IPR035466">
    <property type="entry name" value="GlmS/AgaS_SIS"/>
</dbReference>
<evidence type="ECO:0000256" key="2">
    <source>
        <dbReference type="ARBA" id="ARBA00012916"/>
    </source>
</evidence>